<proteinExistence type="predicted"/>
<feature type="non-terminal residue" evidence="1">
    <location>
        <position position="1"/>
    </location>
</feature>
<sequence>ANVYNRADNGAYLGGDGVVLASSAHTSLGANQSNILSTAAALSEAGVEDLAIDIMDALNSRGLKISLRPKCLIVPTALAFEAERILKSTLQNDTANNAINALRSKGTVPRYDVCHYLTSATRWHIRTNAPNGMCWFDRKAVEFKRDTDFDTDNAKAKAYMRLSVGWTDWRGLYTSLAA</sequence>
<dbReference type="EMBL" id="BARS01046243">
    <property type="protein sequence ID" value="GAG40917.1"/>
    <property type="molecule type" value="Genomic_DNA"/>
</dbReference>
<comment type="caution">
    <text evidence="1">The sequence shown here is derived from an EMBL/GenBank/DDBJ whole genome shotgun (WGS) entry which is preliminary data.</text>
</comment>
<gene>
    <name evidence="1" type="ORF">S01H1_69631</name>
</gene>
<accession>X0Y0M5</accession>
<name>X0Y0M5_9ZZZZ</name>
<dbReference type="Pfam" id="PF25209">
    <property type="entry name" value="Phage_capsid_4"/>
    <property type="match status" value="1"/>
</dbReference>
<protein>
    <submittedName>
        <fullName evidence="1">Uncharacterized protein</fullName>
    </submittedName>
</protein>
<reference evidence="1" key="1">
    <citation type="journal article" date="2014" name="Front. Microbiol.">
        <title>High frequency of phylogenetically diverse reductive dehalogenase-homologous genes in deep subseafloor sedimentary metagenomes.</title>
        <authorList>
            <person name="Kawai M."/>
            <person name="Futagami T."/>
            <person name="Toyoda A."/>
            <person name="Takaki Y."/>
            <person name="Nishi S."/>
            <person name="Hori S."/>
            <person name="Arai W."/>
            <person name="Tsubouchi T."/>
            <person name="Morono Y."/>
            <person name="Uchiyama I."/>
            <person name="Ito T."/>
            <person name="Fujiyama A."/>
            <person name="Inagaki F."/>
            <person name="Takami H."/>
        </authorList>
    </citation>
    <scope>NUCLEOTIDE SEQUENCE</scope>
    <source>
        <strain evidence="1">Expedition CK06-06</strain>
    </source>
</reference>
<organism evidence="1">
    <name type="scientific">marine sediment metagenome</name>
    <dbReference type="NCBI Taxonomy" id="412755"/>
    <lineage>
        <taxon>unclassified sequences</taxon>
        <taxon>metagenomes</taxon>
        <taxon>ecological metagenomes</taxon>
    </lineage>
</organism>
<evidence type="ECO:0000313" key="1">
    <source>
        <dbReference type="EMBL" id="GAG40917.1"/>
    </source>
</evidence>
<dbReference type="AlphaFoldDB" id="X0Y0M5"/>